<gene>
    <name evidence="2" type="ORF">AK88_00325</name>
</gene>
<dbReference type="OrthoDB" id="372779at2759"/>
<name>A0A0D9QS19_PLAFR</name>
<dbReference type="VEuPathDB" id="PlasmoDB:AK88_00325"/>
<evidence type="ECO:0000313" key="3">
    <source>
        <dbReference type="Proteomes" id="UP000054561"/>
    </source>
</evidence>
<evidence type="ECO:0000256" key="1">
    <source>
        <dbReference type="SAM" id="MobiDB-lite"/>
    </source>
</evidence>
<protein>
    <submittedName>
        <fullName evidence="2">Uncharacterized protein</fullName>
    </submittedName>
</protein>
<dbReference type="Proteomes" id="UP000054561">
    <property type="component" value="Unassembled WGS sequence"/>
</dbReference>
<feature type="region of interest" description="Disordered" evidence="1">
    <location>
        <begin position="200"/>
        <end position="225"/>
    </location>
</feature>
<organism evidence="2 3">
    <name type="scientific">Plasmodium fragile</name>
    <dbReference type="NCBI Taxonomy" id="5857"/>
    <lineage>
        <taxon>Eukaryota</taxon>
        <taxon>Sar</taxon>
        <taxon>Alveolata</taxon>
        <taxon>Apicomplexa</taxon>
        <taxon>Aconoidasida</taxon>
        <taxon>Haemosporida</taxon>
        <taxon>Plasmodiidae</taxon>
        <taxon>Plasmodium</taxon>
        <taxon>Plasmodium (Plasmodium)</taxon>
    </lineage>
</organism>
<dbReference type="AlphaFoldDB" id="A0A0D9QS19"/>
<proteinExistence type="predicted"/>
<sequence length="293" mass="32048">MGFIINDDKKNEVIKTSHAEVNREEATSDTYVGESNNGKKNGEQCPGGNGPVPLSDGDTPGVEQPAVGSERKAFVDETEVSNRQGEQLLSHPLRLRQQPLSHPLRLKQSSLSPSVSSSNWVHPINVPLQQFSCDNGSEINPRVKQNKLEPNGEGGLAPEAVGKMVCAKGEVYAGVAAHIMGRVAARISGGVTGPLDVEAARRKHPRASDQMPSSSANAEDPDESNNVIRKKIKKKVNENDQLFYAINEFMKEGLRNECIPLFERLQQNLFFLVMLANIPNDNFDELDSSSSDY</sequence>
<evidence type="ECO:0000313" key="2">
    <source>
        <dbReference type="EMBL" id="KJP89869.1"/>
    </source>
</evidence>
<feature type="region of interest" description="Disordered" evidence="1">
    <location>
        <begin position="15"/>
        <end position="96"/>
    </location>
</feature>
<keyword evidence="3" id="KW-1185">Reference proteome</keyword>
<dbReference type="OMA" id="HGPSEQG"/>
<reference evidence="2 3" key="1">
    <citation type="submission" date="2014-03" db="EMBL/GenBank/DDBJ databases">
        <title>The Genome Sequence of Plasmodium fragile nilgiri.</title>
        <authorList>
            <consortium name="The Broad Institute Genomics Platform"/>
            <consortium name="The Broad Institute Genome Sequencing Center for Infectious Disease"/>
            <person name="Neafsey D."/>
            <person name="Duraisingh M."/>
            <person name="Young S.K."/>
            <person name="Zeng Q."/>
            <person name="Gargeya S."/>
            <person name="Abouelleil A."/>
            <person name="Alvarado L."/>
            <person name="Chapman S.B."/>
            <person name="Gainer-Dewar J."/>
            <person name="Goldberg J."/>
            <person name="Griggs A."/>
            <person name="Gujja S."/>
            <person name="Hansen M."/>
            <person name="Howarth C."/>
            <person name="Imamovic A."/>
            <person name="Larimer J."/>
            <person name="Pearson M."/>
            <person name="Poon T.W."/>
            <person name="Priest M."/>
            <person name="Roberts A."/>
            <person name="Saif S."/>
            <person name="Shea T."/>
            <person name="Sykes S."/>
            <person name="Wortman J."/>
            <person name="Nusbaum C."/>
            <person name="Birren B."/>
        </authorList>
    </citation>
    <scope>NUCLEOTIDE SEQUENCE [LARGE SCALE GENOMIC DNA]</scope>
    <source>
        <strain evidence="3">nilgiri</strain>
    </source>
</reference>
<dbReference type="GeneID" id="24265639"/>
<dbReference type="RefSeq" id="XP_012333399.1">
    <property type="nucleotide sequence ID" value="XM_012477976.1"/>
</dbReference>
<dbReference type="EMBL" id="KQ001647">
    <property type="protein sequence ID" value="KJP89869.1"/>
    <property type="molecule type" value="Genomic_DNA"/>
</dbReference>
<feature type="compositionally biased region" description="Basic and acidic residues" evidence="1">
    <location>
        <begin position="15"/>
        <end position="26"/>
    </location>
</feature>
<feature type="compositionally biased region" description="Polar residues" evidence="1">
    <location>
        <begin position="28"/>
        <end position="39"/>
    </location>
</feature>
<accession>A0A0D9QS19</accession>